<dbReference type="EMBL" id="JAAIUW010000001">
    <property type="protein sequence ID" value="KAF7844576.1"/>
    <property type="molecule type" value="Genomic_DNA"/>
</dbReference>
<dbReference type="Proteomes" id="UP000634136">
    <property type="component" value="Unassembled WGS sequence"/>
</dbReference>
<reference evidence="1" key="1">
    <citation type="submission" date="2020-09" db="EMBL/GenBank/DDBJ databases">
        <title>Genome-Enabled Discovery of Anthraquinone Biosynthesis in Senna tora.</title>
        <authorList>
            <person name="Kang S.-H."/>
            <person name="Pandey R.P."/>
            <person name="Lee C.-M."/>
            <person name="Sim J.-S."/>
            <person name="Jeong J.-T."/>
            <person name="Choi B.-S."/>
            <person name="Jung M."/>
            <person name="Ginzburg D."/>
            <person name="Zhao K."/>
            <person name="Won S.Y."/>
            <person name="Oh T.-J."/>
            <person name="Yu Y."/>
            <person name="Kim N.-H."/>
            <person name="Lee O.R."/>
            <person name="Lee T.-H."/>
            <person name="Bashyal P."/>
            <person name="Kim T.-S."/>
            <person name="Lee W.-H."/>
            <person name="Kawkins C."/>
            <person name="Kim C.-K."/>
            <person name="Kim J.S."/>
            <person name="Ahn B.O."/>
            <person name="Rhee S.Y."/>
            <person name="Sohng J.K."/>
        </authorList>
    </citation>
    <scope>NUCLEOTIDE SEQUENCE</scope>
    <source>
        <tissue evidence="1">Leaf</tissue>
    </source>
</reference>
<gene>
    <name evidence="1" type="ORF">G2W53_001481</name>
</gene>
<comment type="caution">
    <text evidence="1">The sequence shown here is derived from an EMBL/GenBank/DDBJ whole genome shotgun (WGS) entry which is preliminary data.</text>
</comment>
<keyword evidence="2" id="KW-1185">Reference proteome</keyword>
<evidence type="ECO:0000313" key="2">
    <source>
        <dbReference type="Proteomes" id="UP000634136"/>
    </source>
</evidence>
<protein>
    <submittedName>
        <fullName evidence="1">Uncharacterized protein</fullName>
    </submittedName>
</protein>
<evidence type="ECO:0000313" key="1">
    <source>
        <dbReference type="EMBL" id="KAF7844576.1"/>
    </source>
</evidence>
<sequence>MRVLDFTFEVDEASCVGCDGWVGCDAWGCRVFFACRRHGVSFVGDDGWVGCDGSVGSNGSVDDGCCEIVVQDLLLWPTLPQVPRILVQSLFDSRLFIVLLSSSLLRSSYRLPIWRWQDIIIWG</sequence>
<name>A0A835CKC8_9FABA</name>
<proteinExistence type="predicted"/>
<organism evidence="1 2">
    <name type="scientific">Senna tora</name>
    <dbReference type="NCBI Taxonomy" id="362788"/>
    <lineage>
        <taxon>Eukaryota</taxon>
        <taxon>Viridiplantae</taxon>
        <taxon>Streptophyta</taxon>
        <taxon>Embryophyta</taxon>
        <taxon>Tracheophyta</taxon>
        <taxon>Spermatophyta</taxon>
        <taxon>Magnoliopsida</taxon>
        <taxon>eudicotyledons</taxon>
        <taxon>Gunneridae</taxon>
        <taxon>Pentapetalae</taxon>
        <taxon>rosids</taxon>
        <taxon>fabids</taxon>
        <taxon>Fabales</taxon>
        <taxon>Fabaceae</taxon>
        <taxon>Caesalpinioideae</taxon>
        <taxon>Cassia clade</taxon>
        <taxon>Senna</taxon>
    </lineage>
</organism>
<dbReference type="AlphaFoldDB" id="A0A835CKC8"/>
<accession>A0A835CKC8</accession>